<proteinExistence type="inferred from homology"/>
<comment type="similarity">
    <text evidence="1">Belongs to the helicase family. RecQ subfamily.</text>
</comment>
<organism evidence="3 4">
    <name type="scientific">Priapulus caudatus</name>
    <name type="common">Priapulid worm</name>
    <dbReference type="NCBI Taxonomy" id="37621"/>
    <lineage>
        <taxon>Eukaryota</taxon>
        <taxon>Metazoa</taxon>
        <taxon>Ecdysozoa</taxon>
        <taxon>Scalidophora</taxon>
        <taxon>Priapulida</taxon>
        <taxon>Priapulimorpha</taxon>
        <taxon>Priapulimorphida</taxon>
        <taxon>Priapulidae</taxon>
        <taxon>Priapulus</taxon>
    </lineage>
</organism>
<dbReference type="SUPFAM" id="SSF52540">
    <property type="entry name" value="P-loop containing nucleoside triphosphate hydrolases"/>
    <property type="match status" value="1"/>
</dbReference>
<keyword evidence="4" id="KW-0347">Helicase</keyword>
<feature type="domain" description="Helicase ATP-binding" evidence="2">
    <location>
        <begin position="47"/>
        <end position="191"/>
    </location>
</feature>
<dbReference type="PROSITE" id="PS51192">
    <property type="entry name" value="HELICASE_ATP_BIND_1"/>
    <property type="match status" value="1"/>
</dbReference>
<accession>A0ABM1E6T6</accession>
<dbReference type="Gene3D" id="3.40.50.300">
    <property type="entry name" value="P-loop containing nucleotide triphosphate hydrolases"/>
    <property type="match status" value="1"/>
</dbReference>
<keyword evidence="4" id="KW-0378">Hydrolase</keyword>
<dbReference type="InterPro" id="IPR011545">
    <property type="entry name" value="DEAD/DEAH_box_helicase_dom"/>
</dbReference>
<keyword evidence="4" id="KW-0547">Nucleotide-binding</keyword>
<dbReference type="GO" id="GO:0004386">
    <property type="term" value="F:helicase activity"/>
    <property type="evidence" value="ECO:0007669"/>
    <property type="project" value="UniProtKB-KW"/>
</dbReference>
<dbReference type="RefSeq" id="XP_014667907.1">
    <property type="nucleotide sequence ID" value="XM_014812421.1"/>
</dbReference>
<evidence type="ECO:0000259" key="2">
    <source>
        <dbReference type="PROSITE" id="PS51192"/>
    </source>
</evidence>
<sequence>MYFQVEVWAGCTRLQAVAADRGPMAKSRVSMEKQENTRLSDGYLSSYALHPETQHITLVISPLRSLMLDQVSRWSSRGVRCAALLRKQDMKQETVADLHKGVCKIVYSSPEAIMTPIWWEWVRLSKNSITLLCIDEAHCLAKWGGTFREQYLKIVELRCRLASTPVMMLTATATSEMVTAIIGAMHLKEDAVLKVARLPDRPNIHLTVKTLPSKAFDKALGWYVSEIKAKGSLATKALIYARQVDHVASIYHWLMLELGSAAYSSSTRDVHSRVVEMYHSSTDADSHTRIASSVVDAQSAL</sequence>
<reference evidence="4" key="1">
    <citation type="submission" date="2025-08" db="UniProtKB">
        <authorList>
            <consortium name="RefSeq"/>
        </authorList>
    </citation>
    <scope>IDENTIFICATION</scope>
</reference>
<dbReference type="InterPro" id="IPR014001">
    <property type="entry name" value="Helicase_ATP-bd"/>
</dbReference>
<keyword evidence="3" id="KW-1185">Reference proteome</keyword>
<gene>
    <name evidence="4" type="primary">LOC106809357</name>
</gene>
<keyword evidence="4" id="KW-0067">ATP-binding</keyword>
<dbReference type="PANTHER" id="PTHR13710">
    <property type="entry name" value="DNA HELICASE RECQ FAMILY MEMBER"/>
    <property type="match status" value="1"/>
</dbReference>
<dbReference type="GeneID" id="106809357"/>
<evidence type="ECO:0000313" key="4">
    <source>
        <dbReference type="RefSeq" id="XP_014667907.1"/>
    </source>
</evidence>
<dbReference type="InterPro" id="IPR027417">
    <property type="entry name" value="P-loop_NTPase"/>
</dbReference>
<dbReference type="Proteomes" id="UP000695022">
    <property type="component" value="Unplaced"/>
</dbReference>
<dbReference type="Pfam" id="PF00270">
    <property type="entry name" value="DEAD"/>
    <property type="match status" value="1"/>
</dbReference>
<evidence type="ECO:0000256" key="1">
    <source>
        <dbReference type="ARBA" id="ARBA00005446"/>
    </source>
</evidence>
<dbReference type="SMART" id="SM00487">
    <property type="entry name" value="DEXDc"/>
    <property type="match status" value="1"/>
</dbReference>
<name>A0ABM1E6T6_PRICU</name>
<protein>
    <submittedName>
        <fullName evidence="4">Probable ATP-dependent DNA helicase RecS</fullName>
    </submittedName>
</protein>
<dbReference type="PANTHER" id="PTHR13710:SF157">
    <property type="entry name" value="DNA HELICASE"/>
    <property type="match status" value="1"/>
</dbReference>
<evidence type="ECO:0000313" key="3">
    <source>
        <dbReference type="Proteomes" id="UP000695022"/>
    </source>
</evidence>